<dbReference type="Proteomes" id="UP000626109">
    <property type="component" value="Unassembled WGS sequence"/>
</dbReference>
<dbReference type="InterPro" id="IPR019416">
    <property type="entry name" value="NCBP3"/>
</dbReference>
<dbReference type="EMBL" id="CAJNNW010025871">
    <property type="protein sequence ID" value="CAE8680572.1"/>
    <property type="molecule type" value="Genomic_DNA"/>
</dbReference>
<organism evidence="3 4">
    <name type="scientific">Polarella glacialis</name>
    <name type="common">Dinoflagellate</name>
    <dbReference type="NCBI Taxonomy" id="89957"/>
    <lineage>
        <taxon>Eukaryota</taxon>
        <taxon>Sar</taxon>
        <taxon>Alveolata</taxon>
        <taxon>Dinophyceae</taxon>
        <taxon>Suessiales</taxon>
        <taxon>Suessiaceae</taxon>
        <taxon>Polarella</taxon>
    </lineage>
</organism>
<feature type="region of interest" description="Disordered" evidence="1">
    <location>
        <begin position="233"/>
        <end position="276"/>
    </location>
</feature>
<feature type="transmembrane region" description="Helical" evidence="2">
    <location>
        <begin position="45"/>
        <end position="69"/>
    </location>
</feature>
<evidence type="ECO:0000313" key="3">
    <source>
        <dbReference type="EMBL" id="CAE8680572.1"/>
    </source>
</evidence>
<comment type="caution">
    <text evidence="3">The sequence shown here is derived from an EMBL/GenBank/DDBJ whole genome shotgun (WGS) entry which is preliminary data.</text>
</comment>
<dbReference type="GO" id="GO:0005634">
    <property type="term" value="C:nucleus"/>
    <property type="evidence" value="ECO:0007669"/>
    <property type="project" value="TreeGrafter"/>
</dbReference>
<name>A0A813JKT1_POLGL</name>
<keyword evidence="2" id="KW-0472">Membrane</keyword>
<accession>A0A813JKT1</accession>
<proteinExistence type="predicted"/>
<feature type="transmembrane region" description="Helical" evidence="2">
    <location>
        <begin position="15"/>
        <end position="38"/>
    </location>
</feature>
<evidence type="ECO:0000313" key="4">
    <source>
        <dbReference type="Proteomes" id="UP000626109"/>
    </source>
</evidence>
<gene>
    <name evidence="3" type="ORF">PGLA2088_LOCUS21983</name>
</gene>
<dbReference type="GO" id="GO:0000340">
    <property type="term" value="F:RNA 7-methylguanosine cap binding"/>
    <property type="evidence" value="ECO:0007669"/>
    <property type="project" value="InterPro"/>
</dbReference>
<dbReference type="Gene3D" id="3.90.190.10">
    <property type="entry name" value="Protein tyrosine phosphatase superfamily"/>
    <property type="match status" value="1"/>
</dbReference>
<reference evidence="3" key="1">
    <citation type="submission" date="2021-02" db="EMBL/GenBank/DDBJ databases">
        <authorList>
            <person name="Dougan E. K."/>
            <person name="Rhodes N."/>
            <person name="Thang M."/>
            <person name="Chan C."/>
        </authorList>
    </citation>
    <scope>NUCLEOTIDE SEQUENCE</scope>
</reference>
<dbReference type="CDD" id="cd14494">
    <property type="entry name" value="PTP_DSP_cys"/>
    <property type="match status" value="1"/>
</dbReference>
<dbReference type="PANTHER" id="PTHR16291">
    <property type="entry name" value="NUCLEAR CAP-BINDING PROTEIN SUBUNIT 3"/>
    <property type="match status" value="1"/>
</dbReference>
<dbReference type="Pfam" id="PF10309">
    <property type="entry name" value="NCBP3"/>
    <property type="match status" value="1"/>
</dbReference>
<dbReference type="SUPFAM" id="SSF52799">
    <property type="entry name" value="(Phosphotyrosine protein) phosphatases II"/>
    <property type="match status" value="1"/>
</dbReference>
<evidence type="ECO:0000256" key="1">
    <source>
        <dbReference type="SAM" id="MobiDB-lite"/>
    </source>
</evidence>
<sequence length="552" mass="61089">MCPTVAVGCRCHCCWLSLLLSLLLLLLLLLLLSALLLLLLSALLLLLLSASLLLLLFFYKIVVFIVVVVQDVPHICPRRECNSRAPPRPCTLHLFGVDFLSNKEVLELFSEWQPQEVEWLDDSSCNVVFAAESSPQEVLEKLAADDQDISHGEEKIWTRSKPLSVGLKATGKVRSKAALREICFEMRLGNEAIANSPPHAILNLRQLQKPQRWLLGTLIGRRSKTISWPHGLADAPVLPIESPQPPSRPPPPPSAPPPPSRQPPSRQPPPLPAVEEPLPGLLEVTEQAWDEHFDRLAAQRWQQKGHGGVAEPPTMIAKLRQSRGELWLSGQPMERNSSEFAGKGIAFQVHCFGKHPQEVGGTVIPGAYCVRLELSNPSRRIEEWQAACSLLAITLFAGESAVVHCVAGVHRAATVGAMMRSKLRHETFEVASSVVQRVRNVEIEKVVKQRGMAEWIRSTLANTRLPRIGPPVDQWVAAQAVGSRLHASHASPPQTDQAPLCKWRQRAARFGSEPLVASSLQEAVGWGRQLRPECKAKLPASLRQQVQRLLRD</sequence>
<evidence type="ECO:0008006" key="5">
    <source>
        <dbReference type="Google" id="ProtNLM"/>
    </source>
</evidence>
<evidence type="ECO:0000256" key="2">
    <source>
        <dbReference type="SAM" id="Phobius"/>
    </source>
</evidence>
<protein>
    <recommendedName>
        <fullName evidence="5">Tyrosine specific protein phosphatases domain-containing protein</fullName>
    </recommendedName>
</protein>
<keyword evidence="2" id="KW-0812">Transmembrane</keyword>
<dbReference type="AlphaFoldDB" id="A0A813JKT1"/>
<keyword evidence="2" id="KW-1133">Transmembrane helix</keyword>
<dbReference type="GO" id="GO:0003729">
    <property type="term" value="F:mRNA binding"/>
    <property type="evidence" value="ECO:0007669"/>
    <property type="project" value="InterPro"/>
</dbReference>
<feature type="compositionally biased region" description="Pro residues" evidence="1">
    <location>
        <begin position="242"/>
        <end position="272"/>
    </location>
</feature>
<dbReference type="InterPro" id="IPR029021">
    <property type="entry name" value="Prot-tyrosine_phosphatase-like"/>
</dbReference>
<dbReference type="PANTHER" id="PTHR16291:SF0">
    <property type="entry name" value="NUCLEAR CAP-BINDING PROTEIN SUBUNIT 3"/>
    <property type="match status" value="1"/>
</dbReference>